<evidence type="ECO:0000313" key="1">
    <source>
        <dbReference type="EMBL" id="MBU5486449.1"/>
    </source>
</evidence>
<dbReference type="Proteomes" id="UP000726170">
    <property type="component" value="Unassembled WGS sequence"/>
</dbReference>
<comment type="caution">
    <text evidence="1">The sequence shown here is derived from an EMBL/GenBank/DDBJ whole genome shotgun (WGS) entry which is preliminary data.</text>
</comment>
<accession>A0ABS6EMI8</accession>
<dbReference type="EMBL" id="JAHLQF010000006">
    <property type="protein sequence ID" value="MBU5486449.1"/>
    <property type="molecule type" value="Genomic_DNA"/>
</dbReference>
<sequence length="82" mass="9474">MAKSIGILESIKKDIKEEKKLNSSEDKKIDILEVKKKRSYSLNDSTIKKLEEMKVFFYPTGTALEDIVDEAICQLYKMKKGE</sequence>
<gene>
    <name evidence="1" type="ORF">KQI86_19290</name>
</gene>
<name>A0ABS6EMI8_9CLOT</name>
<organism evidence="1 2">
    <name type="scientific">Clostridium mobile</name>
    <dbReference type="NCBI Taxonomy" id="2841512"/>
    <lineage>
        <taxon>Bacteria</taxon>
        <taxon>Bacillati</taxon>
        <taxon>Bacillota</taxon>
        <taxon>Clostridia</taxon>
        <taxon>Eubacteriales</taxon>
        <taxon>Clostridiaceae</taxon>
        <taxon>Clostridium</taxon>
    </lineage>
</organism>
<reference evidence="1 2" key="1">
    <citation type="submission" date="2021-06" db="EMBL/GenBank/DDBJ databases">
        <authorList>
            <person name="Sun Q."/>
            <person name="Li D."/>
        </authorList>
    </citation>
    <scope>NUCLEOTIDE SEQUENCE [LARGE SCALE GENOMIC DNA]</scope>
    <source>
        <strain evidence="1 2">MSJ-11</strain>
    </source>
</reference>
<keyword evidence="2" id="KW-1185">Reference proteome</keyword>
<protein>
    <submittedName>
        <fullName evidence="1">Uncharacterized protein</fullName>
    </submittedName>
</protein>
<dbReference type="RefSeq" id="WP_216441051.1">
    <property type="nucleotide sequence ID" value="NZ_JAHLQF010000006.1"/>
</dbReference>
<evidence type="ECO:0000313" key="2">
    <source>
        <dbReference type="Proteomes" id="UP000726170"/>
    </source>
</evidence>
<proteinExistence type="predicted"/>